<dbReference type="STRING" id="47312.SAMN04489765_3836"/>
<dbReference type="Gene3D" id="3.40.50.10140">
    <property type="entry name" value="Toll/interleukin-1 receptor homology (TIR) domain"/>
    <property type="match status" value="1"/>
</dbReference>
<proteinExistence type="predicted"/>
<dbReference type="Pfam" id="PF13676">
    <property type="entry name" value="TIR_2"/>
    <property type="match status" value="1"/>
</dbReference>
<sequence>MSADLFISYAWTSDQHRQWVRLLASQLKALGFDVLIDADLDYGDQLTGFMRRVVDSRHVLLIVDDNYVDRADNRPDSGVSQENRSISEVYAERPDTWVAVLFKDNLNFRLPAWLAEDQPKGISFNYDPSSPADFPGSEQVEDLWRWIEGLPANRDSATPVATLRERAARLERQALRTEPSQWRNPSVEGEVRFAFADAPGNAYRWGLGDSEFAFKATSHGPDSIYVYKDQIKAVGILRTDGVDDHELAGQLVPGRSVIAREGDTVVLMNEHGRLATVEIIKVQHENIYGGEYTAPFVEIRWKVVAAS</sequence>
<dbReference type="GO" id="GO:0007165">
    <property type="term" value="P:signal transduction"/>
    <property type="evidence" value="ECO:0007669"/>
    <property type="project" value="InterPro"/>
</dbReference>
<dbReference type="InterPro" id="IPR000157">
    <property type="entry name" value="TIR_dom"/>
</dbReference>
<dbReference type="EMBL" id="FNLF01000002">
    <property type="protein sequence ID" value="SDR20736.1"/>
    <property type="molecule type" value="Genomic_DNA"/>
</dbReference>
<reference evidence="3" key="1">
    <citation type="submission" date="2016-10" db="EMBL/GenBank/DDBJ databases">
        <authorList>
            <person name="Varghese N."/>
            <person name="Submissions S."/>
        </authorList>
    </citation>
    <scope>NUCLEOTIDE SEQUENCE [LARGE SCALE GENOMIC DNA]</scope>
    <source>
        <strain evidence="3">DSM 44142</strain>
    </source>
</reference>
<feature type="domain" description="TIR" evidence="1">
    <location>
        <begin position="6"/>
        <end position="103"/>
    </location>
</feature>
<evidence type="ECO:0000313" key="2">
    <source>
        <dbReference type="EMBL" id="SDR20736.1"/>
    </source>
</evidence>
<dbReference type="AlphaFoldDB" id="A0A1H1H6M0"/>
<organism evidence="2 3">
    <name type="scientific">Tsukamurella pulmonis</name>
    <dbReference type="NCBI Taxonomy" id="47312"/>
    <lineage>
        <taxon>Bacteria</taxon>
        <taxon>Bacillati</taxon>
        <taxon>Actinomycetota</taxon>
        <taxon>Actinomycetes</taxon>
        <taxon>Mycobacteriales</taxon>
        <taxon>Tsukamurellaceae</taxon>
        <taxon>Tsukamurella</taxon>
    </lineage>
</organism>
<evidence type="ECO:0000259" key="1">
    <source>
        <dbReference type="Pfam" id="PF13676"/>
    </source>
</evidence>
<protein>
    <submittedName>
        <fullName evidence="2">TIR domain-containing protein</fullName>
    </submittedName>
</protein>
<dbReference type="RefSeq" id="WP_068567942.1">
    <property type="nucleotide sequence ID" value="NZ_FNLF01000002.1"/>
</dbReference>
<name>A0A1H1H6M0_9ACTN</name>
<evidence type="ECO:0000313" key="3">
    <source>
        <dbReference type="Proteomes" id="UP000183053"/>
    </source>
</evidence>
<accession>A0A1H1H6M0</accession>
<dbReference type="Proteomes" id="UP000183053">
    <property type="component" value="Unassembled WGS sequence"/>
</dbReference>
<gene>
    <name evidence="2" type="ORF">SAMN04489765_3836</name>
</gene>
<keyword evidence="3" id="KW-1185">Reference proteome</keyword>
<dbReference type="InterPro" id="IPR035897">
    <property type="entry name" value="Toll_tir_struct_dom_sf"/>
</dbReference>